<dbReference type="Gene3D" id="3.40.1190.20">
    <property type="match status" value="1"/>
</dbReference>
<evidence type="ECO:0000313" key="5">
    <source>
        <dbReference type="Proteomes" id="UP000216107"/>
    </source>
</evidence>
<keyword evidence="4" id="KW-0808">Transferase</keyword>
<accession>A0A272EVN6</accession>
<protein>
    <submittedName>
        <fullName evidence="4">Hydroxymethylpyrimidine/phosphomethylpyrimidine kinase</fullName>
    </submittedName>
</protein>
<evidence type="ECO:0000256" key="1">
    <source>
        <dbReference type="SAM" id="MobiDB-lite"/>
    </source>
</evidence>
<dbReference type="Proteomes" id="UP000623509">
    <property type="component" value="Unassembled WGS sequence"/>
</dbReference>
<dbReference type="OrthoDB" id="9810880at2"/>
<dbReference type="InterPro" id="IPR013749">
    <property type="entry name" value="PM/HMP-P_kinase-1"/>
</dbReference>
<dbReference type="PANTHER" id="PTHR20858">
    <property type="entry name" value="PHOSPHOMETHYLPYRIMIDINE KINASE"/>
    <property type="match status" value="1"/>
</dbReference>
<evidence type="ECO:0000259" key="2">
    <source>
        <dbReference type="Pfam" id="PF08543"/>
    </source>
</evidence>
<comment type="caution">
    <text evidence="4">The sequence shown here is derived from an EMBL/GenBank/DDBJ whole genome shotgun (WGS) entry which is preliminary data.</text>
</comment>
<feature type="region of interest" description="Disordered" evidence="1">
    <location>
        <begin position="140"/>
        <end position="160"/>
    </location>
</feature>
<proteinExistence type="predicted"/>
<dbReference type="EMBL" id="MDUX01000009">
    <property type="protein sequence ID" value="KAF7600153.1"/>
    <property type="molecule type" value="Genomic_DNA"/>
</dbReference>
<evidence type="ECO:0000313" key="4">
    <source>
        <dbReference type="EMBL" id="PAS94116.1"/>
    </source>
</evidence>
<gene>
    <name evidence="3" type="ORF">BGI27_04360</name>
    <name evidence="4" type="ORF">CGU29_05195</name>
</gene>
<keyword evidence="6" id="KW-1185">Reference proteome</keyword>
<name>A0A272EVN6_9RHOO</name>
<dbReference type="Pfam" id="PF08543">
    <property type="entry name" value="Phos_pyr_kin"/>
    <property type="match status" value="1"/>
</dbReference>
<sequence>MSFGCNDPTSAIGLGGDALTLSALGVYPLSVSTGLLVQDTSRTESFFATDGDWVADQARALLEDIPVSCFKLGQFASTDNVAEVADVLADYPDIPVVYAPDLTLHGSDAETEEDMLGSICELILPLCQIVICGPEDAARLAPDDDSVDEGEAEPEDAPPAYPAGHADSARLLLAYGAGHVLLTGAHAQSPQIVNTLFGQQGMLRTDSWERLPGSHLGGNDLLAAALAAFIAQGSSLEEAVGLAQRYAWHAQAQGWRLGMGRIVPNHFCDWKSA</sequence>
<feature type="domain" description="Pyridoxamine kinase/Phosphomethylpyrimidine kinase" evidence="2">
    <location>
        <begin position="7"/>
        <end position="261"/>
    </location>
</feature>
<evidence type="ECO:0000313" key="6">
    <source>
        <dbReference type="Proteomes" id="UP000623509"/>
    </source>
</evidence>
<dbReference type="Proteomes" id="UP000216107">
    <property type="component" value="Unassembled WGS sequence"/>
</dbReference>
<dbReference type="GO" id="GO:0008902">
    <property type="term" value="F:hydroxymethylpyrimidine kinase activity"/>
    <property type="evidence" value="ECO:0007669"/>
    <property type="project" value="TreeGrafter"/>
</dbReference>
<evidence type="ECO:0000313" key="3">
    <source>
        <dbReference type="EMBL" id="KAF7600153.1"/>
    </source>
</evidence>
<dbReference type="GO" id="GO:0009229">
    <property type="term" value="P:thiamine diphosphate biosynthetic process"/>
    <property type="evidence" value="ECO:0007669"/>
    <property type="project" value="UniProtKB-UniPathway"/>
</dbReference>
<dbReference type="PANTHER" id="PTHR20858:SF17">
    <property type="entry name" value="HYDROXYMETHYLPYRIMIDINE_PHOSPHOMETHYLPYRIMIDINE KINASE THI20-RELATED"/>
    <property type="match status" value="1"/>
</dbReference>
<dbReference type="SUPFAM" id="SSF53613">
    <property type="entry name" value="Ribokinase-like"/>
    <property type="match status" value="1"/>
</dbReference>
<reference evidence="3 6" key="1">
    <citation type="submission" date="2016-08" db="EMBL/GenBank/DDBJ databases">
        <title>Candidatus Dactylopiibacterium carminicum genome sequence.</title>
        <authorList>
            <person name="Ramirez-Puebla S.T."/>
            <person name="Ormeno-Orrillo E."/>
            <person name="Vera-Ponce De Leon A."/>
            <person name="Luis L."/>
            <person name="Sanchez-Flores A."/>
            <person name="Monica R."/>
            <person name="Martinez-Romero E."/>
        </authorList>
    </citation>
    <scope>NUCLEOTIDE SEQUENCE [LARGE SCALE GENOMIC DNA]</scope>
    <source>
        <strain evidence="3">END1</strain>
    </source>
</reference>
<dbReference type="GO" id="GO:0009228">
    <property type="term" value="P:thiamine biosynthetic process"/>
    <property type="evidence" value="ECO:0007669"/>
    <property type="project" value="TreeGrafter"/>
</dbReference>
<keyword evidence="4" id="KW-0418">Kinase</keyword>
<organism evidence="4 5">
    <name type="scientific">Candidatus Dactylopiibacterium carminicum</name>
    <dbReference type="NCBI Taxonomy" id="857335"/>
    <lineage>
        <taxon>Bacteria</taxon>
        <taxon>Pseudomonadati</taxon>
        <taxon>Pseudomonadota</taxon>
        <taxon>Betaproteobacteria</taxon>
        <taxon>Rhodocyclales</taxon>
        <taxon>Rhodocyclaceae</taxon>
        <taxon>Candidatus Dactylopiibacterium</taxon>
    </lineage>
</organism>
<dbReference type="InterPro" id="IPR029056">
    <property type="entry name" value="Ribokinase-like"/>
</dbReference>
<dbReference type="GO" id="GO:0005829">
    <property type="term" value="C:cytosol"/>
    <property type="evidence" value="ECO:0007669"/>
    <property type="project" value="TreeGrafter"/>
</dbReference>
<dbReference type="GO" id="GO:0008972">
    <property type="term" value="F:phosphomethylpyrimidine kinase activity"/>
    <property type="evidence" value="ECO:0007669"/>
    <property type="project" value="TreeGrafter"/>
</dbReference>
<dbReference type="EMBL" id="NMRN01000010">
    <property type="protein sequence ID" value="PAS94116.1"/>
    <property type="molecule type" value="Genomic_DNA"/>
</dbReference>
<feature type="compositionally biased region" description="Acidic residues" evidence="1">
    <location>
        <begin position="143"/>
        <end position="156"/>
    </location>
</feature>
<dbReference type="UniPathway" id="UPA00060">
    <property type="reaction ID" value="UER00138"/>
</dbReference>
<reference evidence="4 5" key="2">
    <citation type="submission" date="2017-07" db="EMBL/GenBank/DDBJ databases">
        <title>Candidatus Dactylopiibacterium carminicum, a nitrogen-fixing symbiont of the cochineal insect Dactylopius coccus and Dactylopius opuntiae (Hemiptera: Coccoidea: Dactylopiidae).</title>
        <authorList>
            <person name="Vera A."/>
        </authorList>
    </citation>
    <scope>NUCLEOTIDE SEQUENCE [LARGE SCALE GENOMIC DNA]</scope>
    <source>
        <strain evidence="4 5">NFDCM</strain>
    </source>
</reference>
<dbReference type="AlphaFoldDB" id="A0A272EVN6"/>